<proteinExistence type="predicted"/>
<evidence type="ECO:0000313" key="2">
    <source>
        <dbReference type="Proteomes" id="UP000204418"/>
    </source>
</evidence>
<name>Q7TLS9_NPVCF</name>
<organismHost>
    <name type="scientific">Choristoneura fumiferana</name>
    <name type="common">Spruce budworm moth</name>
    <name type="synonym">Archips fumiferana</name>
    <dbReference type="NCBI Taxonomy" id="7141"/>
</organismHost>
<dbReference type="OrthoDB" id="40101at10239"/>
<dbReference type="KEGG" id="vg:1482810"/>
<reference evidence="1 2" key="9">
    <citation type="journal article" date="2005" name="J. Gen. Virol.">
        <title>Analysis of the Choristoneura fumiferana nucleopolyhedrovirus genome.</title>
        <authorList>
            <person name="de Jong J.G."/>
            <person name="Lauzon H.A."/>
            <person name="Dominy C."/>
            <person name="Poloumienko A."/>
            <person name="Carstens E.B."/>
            <person name="Arif B.M."/>
            <person name="Krell P.J."/>
        </authorList>
    </citation>
    <scope>NUCLEOTIDE SEQUENCE [LARGE SCALE GENOMIC DNA]</scope>
</reference>
<reference evidence="1 2" key="5">
    <citation type="journal article" date="1996" name="Virology">
        <title>Studies of Choristoneura fumiferana nuclear polyhedrosis virus gene expression in insect cells.</title>
        <authorList>
            <person name="Qiu W."/>
            <person name="Liu J.J."/>
            <person name="Carstens E.B."/>
        </authorList>
    </citation>
    <scope>NUCLEOTIDE SEQUENCE [LARGE SCALE GENOMIC DNA]</scope>
</reference>
<dbReference type="Proteomes" id="UP000204418">
    <property type="component" value="Segment"/>
</dbReference>
<reference evidence="1 2" key="8">
    <citation type="journal article" date="2002" name="Virus Res.">
        <title>Identification and molecular characterization of the baculovirus CfMNPV early genes: ie-1, ie-2 and pe38.</title>
        <authorList>
            <person name="Carstens E.B."/>
            <person name="Liu J.J."/>
            <person name="Dominy C."/>
        </authorList>
    </citation>
    <scope>NUCLEOTIDE SEQUENCE [LARGE SCALE GENOMIC DNA]</scope>
</reference>
<dbReference type="RefSeq" id="NP_848379.1">
    <property type="nucleotide sequence ID" value="NC_004778.3"/>
</dbReference>
<reference evidence="1 2" key="1">
    <citation type="journal article" date="1992" name="Virus Res.">
        <title>Identification of bent DNA and ARS fragments in the genome of Choristoneura fumiferana nuclear polyhedrosis virus.</title>
        <authorList>
            <person name="Lee H.Y."/>
            <person name="Arif B."/>
            <person name="Dobos P."/>
            <person name="Krell P."/>
        </authorList>
    </citation>
    <scope>NUCLEOTIDE SEQUENCE [LARGE SCALE GENOMIC DNA]</scope>
</reference>
<accession>Q7TLS9</accession>
<dbReference type="GeneID" id="1482810"/>
<organism evidence="1 2">
    <name type="scientific">Choristoneura fumiferana nuclear polyhedrosis virus</name>
    <name type="common">CfMNPV</name>
    <dbReference type="NCBI Taxonomy" id="208973"/>
    <lineage>
        <taxon>Viruses</taxon>
        <taxon>Viruses incertae sedis</taxon>
        <taxon>Naldaviricetes</taxon>
        <taxon>Lefavirales</taxon>
        <taxon>Baculoviridae</taxon>
        <taxon>Alphabaculovirus</taxon>
        <taxon>Alphabaculovirus chofumiferanae</taxon>
    </lineage>
</organism>
<protein>
    <submittedName>
        <fullName evidence="1">Uncharacterized protein</fullName>
    </submittedName>
</protein>
<reference evidence="1 2" key="6">
    <citation type="journal article" date="1996" name="Virology">
        <title>Identification, molecular cloning, and transcription analysis of the Choristoneura fumiferana nuclear polyhedrosis virus spindle-like protein gene.</title>
        <authorList>
            <person name="Liu J.J."/>
            <person name="Carstens E.B."/>
        </authorList>
    </citation>
    <scope>NUCLEOTIDE SEQUENCE [LARGE SCALE GENOMIC DNA]</scope>
</reference>
<reference evidence="1 2" key="4">
    <citation type="journal article" date="1995" name="Virology">
        <title>Identification, localization, transcription, and sequence analysis of the Choristoneura fumiferana nuclear polyhedrosis virus DNA polymerase gene.</title>
        <authorList>
            <person name="Liu J.J."/>
            <person name="Carstens E.B."/>
        </authorList>
    </citation>
    <scope>NUCLEOTIDE SEQUENCE [LARGE SCALE GENOMIC DNA]</scope>
</reference>
<keyword evidence="2" id="KW-1185">Reference proteome</keyword>
<sequence length="82" mass="9548">MITTSQKELKTVQETVLDLSIETDDFLKNKIENTQLEERLIKLAMRANKITFEQPQELMKLNTNTLNCINILVDLILLKINM</sequence>
<reference evidence="1 2" key="2">
    <citation type="journal article" date="1995" name="J. Gen. Virol.">
        <title>Characterization, sequencing and phylogeny of the ecdysteroid UDP-glucosyltransferase gene from two distinct nuclear polyhedrosis viruses isolated from Choristoneura fumiferana.</title>
        <authorList>
            <person name="Barrett J.W."/>
            <person name="Krell P.J."/>
            <person name="Arif B.M."/>
        </authorList>
    </citation>
    <scope>NUCLEOTIDE SEQUENCE [LARGE SCALE GENOMIC DNA]</scope>
</reference>
<reference evidence="1 2" key="7">
    <citation type="journal article" date="2000" name="Virology">
        <title>Identification and molecular characterization of the Choristoneura fumiferana multicapsid nucleopolyhedrovirus genomic region encoding the regulatory genes pkip, p47, lef-12, and gta.</title>
        <authorList>
            <person name="Lapointe R."/>
            <person name="Back D.W."/>
            <person name="Ding Q."/>
            <person name="Carstens E.B."/>
        </authorList>
    </citation>
    <scope>NUCLEOTIDE SEQUENCE [LARGE SCALE GENOMIC DNA]</scope>
</reference>
<evidence type="ECO:0000313" key="1">
    <source>
        <dbReference type="EMBL" id="AAP29850.1"/>
    </source>
</evidence>
<reference evidence="1 2" key="3">
    <citation type="journal article" date="1995" name="Virology">
        <title>Identification and analysis of a putative origin of DNA replication in the Choristoneura fumiferana multinucleocapsid nuclear polyhedrosis virus genome.</title>
        <authorList>
            <person name="Xie W.D."/>
            <person name="Arif B."/>
            <person name="Dobos P."/>
            <person name="Krell P.J."/>
        </authorList>
    </citation>
    <scope>NUCLEOTIDE SEQUENCE [LARGE SCALE GENOMIC DNA]</scope>
</reference>
<dbReference type="EMBL" id="AF512031">
    <property type="protein sequence ID" value="AAP29850.1"/>
    <property type="molecule type" value="Genomic_DNA"/>
</dbReference>